<dbReference type="Proteomes" id="UP000297729">
    <property type="component" value="Unassembled WGS sequence"/>
</dbReference>
<dbReference type="EMBL" id="SPVG01000248">
    <property type="protein sequence ID" value="TFW15788.1"/>
    <property type="molecule type" value="Genomic_DNA"/>
</dbReference>
<comment type="caution">
    <text evidence="2">The sequence shown here is derived from an EMBL/GenBank/DDBJ whole genome shotgun (WGS) entry which is preliminary data.</text>
</comment>
<keyword evidence="3" id="KW-1185">Reference proteome</keyword>
<gene>
    <name evidence="2" type="ORF">E4L98_25445</name>
</gene>
<dbReference type="Pfam" id="PF13490">
    <property type="entry name" value="zf-HC2"/>
    <property type="match status" value="1"/>
</dbReference>
<reference evidence="2 3" key="1">
    <citation type="submission" date="2019-03" db="EMBL/GenBank/DDBJ databases">
        <title>Draft Genome Sequence of Duganella callidus sp. nov., a Novel Duganella Species Isolated from Cultivated Soil.</title>
        <authorList>
            <person name="Raths R."/>
            <person name="Peta V."/>
            <person name="Bucking H."/>
        </authorList>
    </citation>
    <scope>NUCLEOTIDE SEQUENCE [LARGE SCALE GENOMIC DNA]</scope>
    <source>
        <strain evidence="2 3">DN04</strain>
    </source>
</reference>
<sequence>MRRARLGRTGMMAKPITCRETTYLVIGARDEPLSSSEIDALAEHLKTCSHCQVANKQFSQLFAQLDTLLARDVKP</sequence>
<dbReference type="OrthoDB" id="8759597at2"/>
<dbReference type="InterPro" id="IPR027383">
    <property type="entry name" value="Znf_put"/>
</dbReference>
<organism evidence="2 3">
    <name type="scientific">Duganella callida</name>
    <dbReference type="NCBI Taxonomy" id="2561932"/>
    <lineage>
        <taxon>Bacteria</taxon>
        <taxon>Pseudomonadati</taxon>
        <taxon>Pseudomonadota</taxon>
        <taxon>Betaproteobacteria</taxon>
        <taxon>Burkholderiales</taxon>
        <taxon>Oxalobacteraceae</taxon>
        <taxon>Telluria group</taxon>
        <taxon>Duganella</taxon>
    </lineage>
</organism>
<evidence type="ECO:0000313" key="2">
    <source>
        <dbReference type="EMBL" id="TFW15788.1"/>
    </source>
</evidence>
<accession>A0A4Y9S6W6</accession>
<dbReference type="AlphaFoldDB" id="A0A4Y9S6W6"/>
<name>A0A4Y9S6W6_9BURK</name>
<feature type="domain" description="Putative zinc-finger" evidence="1">
    <location>
        <begin position="18"/>
        <end position="52"/>
    </location>
</feature>
<evidence type="ECO:0000259" key="1">
    <source>
        <dbReference type="Pfam" id="PF13490"/>
    </source>
</evidence>
<evidence type="ECO:0000313" key="3">
    <source>
        <dbReference type="Proteomes" id="UP000297729"/>
    </source>
</evidence>
<proteinExistence type="predicted"/>
<protein>
    <submittedName>
        <fullName evidence="2">Zf-HC2 domain-containing protein</fullName>
    </submittedName>
</protein>